<dbReference type="EMBL" id="CP018221">
    <property type="protein sequence ID" value="API60285.1"/>
    <property type="molecule type" value="Genomic_DNA"/>
</dbReference>
<evidence type="ECO:0000313" key="3">
    <source>
        <dbReference type="EMBL" id="API60285.1"/>
    </source>
</evidence>
<evidence type="ECO:0000256" key="1">
    <source>
        <dbReference type="SAM" id="MobiDB-lite"/>
    </source>
</evidence>
<accession>A0A1L3ZXE5</accession>
<keyword evidence="2" id="KW-0732">Signal</keyword>
<gene>
    <name evidence="3" type="ORF">BSL82_14125</name>
</gene>
<reference evidence="4" key="1">
    <citation type="submission" date="2016-11" db="EMBL/GenBank/DDBJ databases">
        <title>Complete Genome Sequence of alachlor-degrading Sphingomonas sp. strain JJ-A5.</title>
        <authorList>
            <person name="Lee H."/>
            <person name="Ka J.-O."/>
        </authorList>
    </citation>
    <scope>NUCLEOTIDE SEQUENCE [LARGE SCALE GENOMIC DNA]</scope>
    <source>
        <strain evidence="4">JJ-A5</strain>
    </source>
</reference>
<dbReference type="KEGG" id="sphj:BSL82_14125"/>
<dbReference type="RefSeq" id="WP_072597981.1">
    <property type="nucleotide sequence ID" value="NZ_CP018221.1"/>
</dbReference>
<keyword evidence="4" id="KW-1185">Reference proteome</keyword>
<feature type="signal peptide" evidence="2">
    <location>
        <begin position="1"/>
        <end position="22"/>
    </location>
</feature>
<sequence length="73" mass="7869">MPLLLVPLLFLVALSGCIARTAADIVTLPVKAAGAGVDAVTTSQDEADRNRGREIRRQEERAARERARNAPDD</sequence>
<dbReference type="OrthoDB" id="7428913at2"/>
<dbReference type="Proteomes" id="UP000182063">
    <property type="component" value="Chromosome"/>
</dbReference>
<feature type="chain" id="PRO_5012430882" description="Argininosuccinate lyase" evidence="2">
    <location>
        <begin position="23"/>
        <end position="73"/>
    </location>
</feature>
<dbReference type="STRING" id="1921510.BSL82_14125"/>
<name>A0A1L3ZXE5_9SPHN</name>
<evidence type="ECO:0000256" key="2">
    <source>
        <dbReference type="SAM" id="SignalP"/>
    </source>
</evidence>
<protein>
    <recommendedName>
        <fullName evidence="5">Argininosuccinate lyase</fullName>
    </recommendedName>
</protein>
<organism evidence="3 4">
    <name type="scientific">Tardibacter chloracetimidivorans</name>
    <dbReference type="NCBI Taxonomy" id="1921510"/>
    <lineage>
        <taxon>Bacteria</taxon>
        <taxon>Pseudomonadati</taxon>
        <taxon>Pseudomonadota</taxon>
        <taxon>Alphaproteobacteria</taxon>
        <taxon>Sphingomonadales</taxon>
        <taxon>Sphingomonadaceae</taxon>
        <taxon>Tardibacter</taxon>
    </lineage>
</organism>
<feature type="compositionally biased region" description="Basic and acidic residues" evidence="1">
    <location>
        <begin position="46"/>
        <end position="73"/>
    </location>
</feature>
<evidence type="ECO:0000313" key="4">
    <source>
        <dbReference type="Proteomes" id="UP000182063"/>
    </source>
</evidence>
<feature type="region of interest" description="Disordered" evidence="1">
    <location>
        <begin position="37"/>
        <end position="73"/>
    </location>
</feature>
<evidence type="ECO:0008006" key="5">
    <source>
        <dbReference type="Google" id="ProtNLM"/>
    </source>
</evidence>
<dbReference type="AlphaFoldDB" id="A0A1L3ZXE5"/>
<proteinExistence type="predicted"/>